<evidence type="ECO:0000313" key="10">
    <source>
        <dbReference type="Proteomes" id="UP000288178"/>
    </source>
</evidence>
<evidence type="ECO:0000256" key="6">
    <source>
        <dbReference type="ARBA" id="ARBA00023136"/>
    </source>
</evidence>
<keyword evidence="5 7" id="KW-1133">Transmembrane helix</keyword>
<dbReference type="RefSeq" id="WP_128199501.1">
    <property type="nucleotide sequence ID" value="NZ_SACT01000006.1"/>
</dbReference>
<keyword evidence="7" id="KW-0997">Cell inner membrane</keyword>
<proteinExistence type="inferred from homology"/>
<dbReference type="Pfam" id="PF04290">
    <property type="entry name" value="DctQ"/>
    <property type="match status" value="1"/>
</dbReference>
<comment type="similarity">
    <text evidence="7">Belongs to the TRAP transporter small permease family.</text>
</comment>
<evidence type="ECO:0000256" key="3">
    <source>
        <dbReference type="ARBA" id="ARBA00022475"/>
    </source>
</evidence>
<dbReference type="AlphaFoldDB" id="A0A3S2TPI0"/>
<accession>A0A3S2TPI0</accession>
<keyword evidence="4 7" id="KW-0812">Transmembrane</keyword>
<sequence>MRALEFLAKACALLAGLLLTTVTLMTCASLIGRNTTGWTIIGDFELTGVAAGAAIALFLPLGQLRRANIIVDFFTQRTAPATRETLDRVGAALLAAAMALLTWRSAVGGLSAWETKAETMMLGFPEWPVYAAIVPALALTGVIAAVQAVRGFGSEEVAA</sequence>
<keyword evidence="3" id="KW-1003">Cell membrane</keyword>
<dbReference type="GO" id="GO:0005886">
    <property type="term" value="C:plasma membrane"/>
    <property type="evidence" value="ECO:0007669"/>
    <property type="project" value="UniProtKB-SubCell"/>
</dbReference>
<keyword evidence="10" id="KW-1185">Reference proteome</keyword>
<dbReference type="GO" id="GO:0022857">
    <property type="term" value="F:transmembrane transporter activity"/>
    <property type="evidence" value="ECO:0007669"/>
    <property type="project" value="UniProtKB-UniRule"/>
</dbReference>
<protein>
    <recommendedName>
        <fullName evidence="7">TRAP transporter small permease protein</fullName>
    </recommendedName>
</protein>
<comment type="caution">
    <text evidence="9">The sequence shown here is derived from an EMBL/GenBank/DDBJ whole genome shotgun (WGS) entry which is preliminary data.</text>
</comment>
<feature type="transmembrane region" description="Helical" evidence="7">
    <location>
        <begin position="127"/>
        <end position="146"/>
    </location>
</feature>
<keyword evidence="6 7" id="KW-0472">Membrane</keyword>
<comment type="subcellular location">
    <subcellularLocation>
        <location evidence="7">Cell inner membrane</location>
        <topology evidence="7">Multi-pass membrane protein</topology>
    </subcellularLocation>
    <subcellularLocation>
        <location evidence="1">Cell membrane</location>
        <topology evidence="1">Multi-pass membrane protein</topology>
    </subcellularLocation>
</comment>
<comment type="function">
    <text evidence="7">Part of the tripartite ATP-independent periplasmic (TRAP) transport system.</text>
</comment>
<dbReference type="OrthoDB" id="6900059at2"/>
<name>A0A3S2TPI0_9BURK</name>
<organism evidence="9 10">
    <name type="scientific">Rubrivivax albus</name>
    <dbReference type="NCBI Taxonomy" id="2499835"/>
    <lineage>
        <taxon>Bacteria</taxon>
        <taxon>Pseudomonadati</taxon>
        <taxon>Pseudomonadota</taxon>
        <taxon>Betaproteobacteria</taxon>
        <taxon>Burkholderiales</taxon>
        <taxon>Sphaerotilaceae</taxon>
        <taxon>Rubrivivax</taxon>
    </lineage>
</organism>
<reference evidence="9 10" key="1">
    <citation type="submission" date="2019-01" db="EMBL/GenBank/DDBJ databases">
        <authorList>
            <person name="Chen W.-M."/>
        </authorList>
    </citation>
    <scope>NUCLEOTIDE SEQUENCE [LARGE SCALE GENOMIC DNA]</scope>
    <source>
        <strain evidence="9 10">ICH-3</strain>
    </source>
</reference>
<evidence type="ECO:0000256" key="2">
    <source>
        <dbReference type="ARBA" id="ARBA00022448"/>
    </source>
</evidence>
<evidence type="ECO:0000256" key="7">
    <source>
        <dbReference type="RuleBase" id="RU369079"/>
    </source>
</evidence>
<feature type="domain" description="Tripartite ATP-independent periplasmic transporters DctQ component" evidence="8">
    <location>
        <begin position="23"/>
        <end position="152"/>
    </location>
</feature>
<feature type="transmembrane region" description="Helical" evidence="7">
    <location>
        <begin position="89"/>
        <end position="107"/>
    </location>
</feature>
<comment type="subunit">
    <text evidence="7">The complex comprises the extracytoplasmic solute receptor protein and the two transmembrane proteins.</text>
</comment>
<evidence type="ECO:0000256" key="1">
    <source>
        <dbReference type="ARBA" id="ARBA00004651"/>
    </source>
</evidence>
<comment type="caution">
    <text evidence="7">Lacks conserved residue(s) required for the propagation of feature annotation.</text>
</comment>
<feature type="transmembrane region" description="Helical" evidence="7">
    <location>
        <begin position="37"/>
        <end position="59"/>
    </location>
</feature>
<keyword evidence="2 7" id="KW-0813">Transport</keyword>
<evidence type="ECO:0000259" key="8">
    <source>
        <dbReference type="Pfam" id="PF04290"/>
    </source>
</evidence>
<dbReference type="Proteomes" id="UP000288178">
    <property type="component" value="Unassembled WGS sequence"/>
</dbReference>
<evidence type="ECO:0000256" key="5">
    <source>
        <dbReference type="ARBA" id="ARBA00022989"/>
    </source>
</evidence>
<gene>
    <name evidence="9" type="ORF">ENE75_16840</name>
</gene>
<evidence type="ECO:0000313" key="9">
    <source>
        <dbReference type="EMBL" id="RVT49991.1"/>
    </source>
</evidence>
<evidence type="ECO:0000256" key="4">
    <source>
        <dbReference type="ARBA" id="ARBA00022692"/>
    </source>
</evidence>
<dbReference type="EMBL" id="SACT01000006">
    <property type="protein sequence ID" value="RVT49991.1"/>
    <property type="molecule type" value="Genomic_DNA"/>
</dbReference>
<dbReference type="InterPro" id="IPR055348">
    <property type="entry name" value="DctQ"/>
</dbReference>